<dbReference type="OrthoDB" id="10039910at2759"/>
<reference evidence="2" key="1">
    <citation type="journal article" date="2014" name="Nat. Genet.">
        <title>Genome of the human hookworm Necator americanus.</title>
        <authorList>
            <person name="Tang Y.T."/>
            <person name="Gao X."/>
            <person name="Rosa B.A."/>
            <person name="Abubucker S."/>
            <person name="Hallsworth-Pepin K."/>
            <person name="Martin J."/>
            <person name="Tyagi R."/>
            <person name="Heizer E."/>
            <person name="Zhang X."/>
            <person name="Bhonagiri-Palsikar V."/>
            <person name="Minx P."/>
            <person name="Warren W.C."/>
            <person name="Wang Q."/>
            <person name="Zhan B."/>
            <person name="Hotez P.J."/>
            <person name="Sternberg P.W."/>
            <person name="Dougall A."/>
            <person name="Gaze S.T."/>
            <person name="Mulvenna J."/>
            <person name="Sotillo J."/>
            <person name="Ranganathan S."/>
            <person name="Rabelo E.M."/>
            <person name="Wilson R.K."/>
            <person name="Felgner P.L."/>
            <person name="Bethony J."/>
            <person name="Hawdon J.M."/>
            <person name="Gasser R.B."/>
            <person name="Loukas A."/>
            <person name="Mitreva M."/>
        </authorList>
    </citation>
    <scope>NUCLEOTIDE SEQUENCE [LARGE SCALE GENOMIC DNA]</scope>
</reference>
<dbReference type="PANTHER" id="PTHR45786:SF74">
    <property type="entry name" value="ATP-DEPENDENT DNA HELICASE"/>
    <property type="match status" value="1"/>
</dbReference>
<name>W2T6N9_NECAM</name>
<gene>
    <name evidence="1" type="ORF">NECAME_11157</name>
</gene>
<sequence>MASMGAQADVSRGGGLYCYRIHGQIYHRIGCLHPNARKRRHYEQLYILDTEMAAQQRLAIAQKSSGDSIQTSLDF</sequence>
<dbReference type="PANTHER" id="PTHR45786">
    <property type="entry name" value="DNA BINDING PROTEIN-LIKE"/>
    <property type="match status" value="1"/>
</dbReference>
<keyword evidence="2" id="KW-1185">Reference proteome</keyword>
<dbReference type="Proteomes" id="UP000053676">
    <property type="component" value="Unassembled WGS sequence"/>
</dbReference>
<evidence type="ECO:0000313" key="2">
    <source>
        <dbReference type="Proteomes" id="UP000053676"/>
    </source>
</evidence>
<organism evidence="1 2">
    <name type="scientific">Necator americanus</name>
    <name type="common">Human hookworm</name>
    <dbReference type="NCBI Taxonomy" id="51031"/>
    <lineage>
        <taxon>Eukaryota</taxon>
        <taxon>Metazoa</taxon>
        <taxon>Ecdysozoa</taxon>
        <taxon>Nematoda</taxon>
        <taxon>Chromadorea</taxon>
        <taxon>Rhabditida</taxon>
        <taxon>Rhabditina</taxon>
        <taxon>Rhabditomorpha</taxon>
        <taxon>Strongyloidea</taxon>
        <taxon>Ancylostomatidae</taxon>
        <taxon>Bunostominae</taxon>
        <taxon>Necator</taxon>
    </lineage>
</organism>
<dbReference type="AlphaFoldDB" id="W2T6N9"/>
<evidence type="ECO:0000313" key="1">
    <source>
        <dbReference type="EMBL" id="ETN77284.1"/>
    </source>
</evidence>
<protein>
    <submittedName>
        <fullName evidence="1">Uncharacterized protein</fullName>
    </submittedName>
</protein>
<dbReference type="EMBL" id="KI660180">
    <property type="protein sequence ID" value="ETN77284.1"/>
    <property type="molecule type" value="Genomic_DNA"/>
</dbReference>
<dbReference type="KEGG" id="nai:NECAME_11157"/>
<proteinExistence type="predicted"/>
<accession>W2T6N9</accession>